<dbReference type="InterPro" id="IPR000719">
    <property type="entry name" value="Prot_kinase_dom"/>
</dbReference>
<evidence type="ECO:0000259" key="1">
    <source>
        <dbReference type="PROSITE" id="PS50011"/>
    </source>
</evidence>
<dbReference type="Gramene" id="PHT79284">
    <property type="protein sequence ID" value="PHT79284"/>
    <property type="gene ID" value="T459_17336"/>
</dbReference>
<reference evidence="2 3" key="2">
    <citation type="journal article" date="2017" name="Genome Biol.">
        <title>New reference genome sequences of hot pepper reveal the massive evolution of plant disease-resistance genes by retroduplication.</title>
        <authorList>
            <person name="Kim S."/>
            <person name="Park J."/>
            <person name="Yeom S.I."/>
            <person name="Kim Y.M."/>
            <person name="Seo E."/>
            <person name="Kim K.T."/>
            <person name="Kim M.S."/>
            <person name="Lee J.M."/>
            <person name="Cheong K."/>
            <person name="Shin H.S."/>
            <person name="Kim S.B."/>
            <person name="Han K."/>
            <person name="Lee J."/>
            <person name="Park M."/>
            <person name="Lee H.A."/>
            <person name="Lee H.Y."/>
            <person name="Lee Y."/>
            <person name="Oh S."/>
            <person name="Lee J.H."/>
            <person name="Choi E."/>
            <person name="Choi E."/>
            <person name="Lee S.E."/>
            <person name="Jeon J."/>
            <person name="Kim H."/>
            <person name="Choi G."/>
            <person name="Song H."/>
            <person name="Lee J."/>
            <person name="Lee S.C."/>
            <person name="Kwon J.K."/>
            <person name="Lee H.Y."/>
            <person name="Koo N."/>
            <person name="Hong Y."/>
            <person name="Kim R.W."/>
            <person name="Kang W.H."/>
            <person name="Huh J.H."/>
            <person name="Kang B.C."/>
            <person name="Yang T.J."/>
            <person name="Lee Y.H."/>
            <person name="Bennetzen J.L."/>
            <person name="Choi D."/>
        </authorList>
    </citation>
    <scope>NUCLEOTIDE SEQUENCE [LARGE SCALE GENOMIC DNA]</scope>
    <source>
        <strain evidence="3">cv. CM334</strain>
    </source>
</reference>
<dbReference type="PANTHER" id="PTHR48011">
    <property type="entry name" value="CCR4-NOT TRANSCRIPTIONAL COMPLEX SUBUNIT CAF120-RELATED"/>
    <property type="match status" value="1"/>
</dbReference>
<dbReference type="Gene3D" id="1.10.510.10">
    <property type="entry name" value="Transferase(Phosphotransferase) domain 1"/>
    <property type="match status" value="1"/>
</dbReference>
<feature type="domain" description="Protein kinase" evidence="1">
    <location>
        <begin position="1"/>
        <end position="94"/>
    </location>
</feature>
<dbReference type="Proteomes" id="UP000222542">
    <property type="component" value="Unassembled WGS sequence"/>
</dbReference>
<dbReference type="Pfam" id="PF00069">
    <property type="entry name" value="Pkinase"/>
    <property type="match status" value="1"/>
</dbReference>
<dbReference type="STRING" id="4072.A0A2G2ZBF6"/>
<dbReference type="InterPro" id="IPR011009">
    <property type="entry name" value="Kinase-like_dom_sf"/>
</dbReference>
<gene>
    <name evidence="2" type="ORF">T459_17336</name>
</gene>
<dbReference type="InterPro" id="IPR052751">
    <property type="entry name" value="Plant_MAPKKK"/>
</dbReference>
<dbReference type="PANTHER" id="PTHR48011:SF31">
    <property type="entry name" value="MITOGEN-ACTIVATED PROTEIN KINASE KINASE KINASE 2-LIKE"/>
    <property type="match status" value="1"/>
</dbReference>
<comment type="caution">
    <text evidence="2">The sequence shown here is derived from an EMBL/GenBank/DDBJ whole genome shotgun (WGS) entry which is preliminary data.</text>
</comment>
<organism evidence="2 3">
    <name type="scientific">Capsicum annuum</name>
    <name type="common">Capsicum pepper</name>
    <dbReference type="NCBI Taxonomy" id="4072"/>
    <lineage>
        <taxon>Eukaryota</taxon>
        <taxon>Viridiplantae</taxon>
        <taxon>Streptophyta</taxon>
        <taxon>Embryophyta</taxon>
        <taxon>Tracheophyta</taxon>
        <taxon>Spermatophyta</taxon>
        <taxon>Magnoliopsida</taxon>
        <taxon>eudicotyledons</taxon>
        <taxon>Gunneridae</taxon>
        <taxon>Pentapetalae</taxon>
        <taxon>asterids</taxon>
        <taxon>lamiids</taxon>
        <taxon>Solanales</taxon>
        <taxon>Solanaceae</taxon>
        <taxon>Solanoideae</taxon>
        <taxon>Capsiceae</taxon>
        <taxon>Capsicum</taxon>
    </lineage>
</organism>
<dbReference type="PROSITE" id="PS50011">
    <property type="entry name" value="PROTEIN_KINASE_DOM"/>
    <property type="match status" value="1"/>
</dbReference>
<proteinExistence type="predicted"/>
<dbReference type="AlphaFoldDB" id="A0A2G2ZBF6"/>
<dbReference type="GO" id="GO:0004672">
    <property type="term" value="F:protein kinase activity"/>
    <property type="evidence" value="ECO:0007669"/>
    <property type="project" value="InterPro"/>
</dbReference>
<evidence type="ECO:0000313" key="2">
    <source>
        <dbReference type="EMBL" id="PHT79284.1"/>
    </source>
</evidence>
<sequence>MYMAPESVFDGKYGTAVDIWAFGCTVFEMITGKKILDCTGINDTLHLLCKIGMQSPDLHGEKLSRHTVDFLNKCLATDPCSRWTADMLLNHPFLSTDNRVRQERKMKELNPVLVSNVGNPILDDFYNSAKLKPMKLLNCRTNKRRRKLVEGY</sequence>
<accession>A0A2G2ZBF6</accession>
<dbReference type="OMA" id="FCLAKET"/>
<reference evidence="2 3" key="1">
    <citation type="journal article" date="2014" name="Nat. Genet.">
        <title>Genome sequence of the hot pepper provides insights into the evolution of pungency in Capsicum species.</title>
        <authorList>
            <person name="Kim S."/>
            <person name="Park M."/>
            <person name="Yeom S.I."/>
            <person name="Kim Y.M."/>
            <person name="Lee J.M."/>
            <person name="Lee H.A."/>
            <person name="Seo E."/>
            <person name="Choi J."/>
            <person name="Cheong K."/>
            <person name="Kim K.T."/>
            <person name="Jung K."/>
            <person name="Lee G.W."/>
            <person name="Oh S.K."/>
            <person name="Bae C."/>
            <person name="Kim S.B."/>
            <person name="Lee H.Y."/>
            <person name="Kim S.Y."/>
            <person name="Kim M.S."/>
            <person name="Kang B.C."/>
            <person name="Jo Y.D."/>
            <person name="Yang H.B."/>
            <person name="Jeong H.J."/>
            <person name="Kang W.H."/>
            <person name="Kwon J.K."/>
            <person name="Shin C."/>
            <person name="Lim J.Y."/>
            <person name="Park J.H."/>
            <person name="Huh J.H."/>
            <person name="Kim J.S."/>
            <person name="Kim B.D."/>
            <person name="Cohen O."/>
            <person name="Paran I."/>
            <person name="Suh M.C."/>
            <person name="Lee S.B."/>
            <person name="Kim Y.K."/>
            <person name="Shin Y."/>
            <person name="Noh S.J."/>
            <person name="Park J."/>
            <person name="Seo Y.S."/>
            <person name="Kwon S.Y."/>
            <person name="Kim H.A."/>
            <person name="Park J.M."/>
            <person name="Kim H.J."/>
            <person name="Choi S.B."/>
            <person name="Bosland P.W."/>
            <person name="Reeves G."/>
            <person name="Jo S.H."/>
            <person name="Lee B.W."/>
            <person name="Cho H.T."/>
            <person name="Choi H.S."/>
            <person name="Lee M.S."/>
            <person name="Yu Y."/>
            <person name="Do Choi Y."/>
            <person name="Park B.S."/>
            <person name="van Deynze A."/>
            <person name="Ashrafi H."/>
            <person name="Hill T."/>
            <person name="Kim W.T."/>
            <person name="Pai H.S."/>
            <person name="Ahn H.K."/>
            <person name="Yeam I."/>
            <person name="Giovannoni J.J."/>
            <person name="Rose J.K."/>
            <person name="Sorensen I."/>
            <person name="Lee S.J."/>
            <person name="Kim R.W."/>
            <person name="Choi I.Y."/>
            <person name="Choi B.S."/>
            <person name="Lim J.S."/>
            <person name="Lee Y.H."/>
            <person name="Choi D."/>
        </authorList>
    </citation>
    <scope>NUCLEOTIDE SEQUENCE [LARGE SCALE GENOMIC DNA]</scope>
    <source>
        <strain evidence="3">cv. CM334</strain>
    </source>
</reference>
<dbReference type="GO" id="GO:0005524">
    <property type="term" value="F:ATP binding"/>
    <property type="evidence" value="ECO:0007669"/>
    <property type="project" value="InterPro"/>
</dbReference>
<name>A0A2G2ZBF6_CAPAN</name>
<keyword evidence="3" id="KW-1185">Reference proteome</keyword>
<evidence type="ECO:0000313" key="3">
    <source>
        <dbReference type="Proteomes" id="UP000222542"/>
    </source>
</evidence>
<dbReference type="SUPFAM" id="SSF56112">
    <property type="entry name" value="Protein kinase-like (PK-like)"/>
    <property type="match status" value="1"/>
</dbReference>
<protein>
    <recommendedName>
        <fullName evidence="1">Protein kinase domain-containing protein</fullName>
    </recommendedName>
</protein>
<dbReference type="EMBL" id="AYRZ02000006">
    <property type="protein sequence ID" value="PHT79284.1"/>
    <property type="molecule type" value="Genomic_DNA"/>
</dbReference>